<dbReference type="Pfam" id="PF00708">
    <property type="entry name" value="Acylphosphatase"/>
    <property type="match status" value="1"/>
</dbReference>
<dbReference type="InterPro" id="IPR036046">
    <property type="entry name" value="Acylphosphatase-like_dom_sf"/>
</dbReference>
<dbReference type="PROSITE" id="PS51160">
    <property type="entry name" value="ACYLPHOSPHATASE_3"/>
    <property type="match status" value="1"/>
</dbReference>
<feature type="domain" description="Acylphosphatase-like" evidence="6">
    <location>
        <begin position="9"/>
        <end position="97"/>
    </location>
</feature>
<dbReference type="InterPro" id="IPR017968">
    <property type="entry name" value="Acylphosphatase_CS"/>
</dbReference>
<evidence type="ECO:0000256" key="4">
    <source>
        <dbReference type="PROSITE-ProRule" id="PRU00520"/>
    </source>
</evidence>
<evidence type="ECO:0000259" key="6">
    <source>
        <dbReference type="PROSITE" id="PS51160"/>
    </source>
</evidence>
<sequence>MGQELEVVQALVCVDGRVQGVYYRASAQARAQALGLRGWVRNLPDGRVELRAQGTRARVEALVDWCRKGPPAARVTSVDVEWEPVDSEMPLSFIVLR</sequence>
<keyword evidence="8" id="KW-1185">Reference proteome</keyword>
<dbReference type="PANTHER" id="PTHR47268:SF4">
    <property type="entry name" value="ACYLPHOSPHATASE"/>
    <property type="match status" value="1"/>
</dbReference>
<evidence type="ECO:0000256" key="1">
    <source>
        <dbReference type="ARBA" id="ARBA00005614"/>
    </source>
</evidence>
<evidence type="ECO:0000256" key="5">
    <source>
        <dbReference type="RuleBase" id="RU004168"/>
    </source>
</evidence>
<feature type="active site" evidence="4">
    <location>
        <position position="42"/>
    </location>
</feature>
<dbReference type="SUPFAM" id="SSF54975">
    <property type="entry name" value="Acylphosphatase/BLUF domain-like"/>
    <property type="match status" value="1"/>
</dbReference>
<dbReference type="AlphaFoldDB" id="A0A1I2HE43"/>
<dbReference type="EC" id="3.6.1.7" evidence="2 4"/>
<dbReference type="OrthoDB" id="5295388at2"/>
<reference evidence="8" key="1">
    <citation type="submission" date="2016-10" db="EMBL/GenBank/DDBJ databases">
        <authorList>
            <person name="Varghese N."/>
            <person name="Submissions S."/>
        </authorList>
    </citation>
    <scope>NUCLEOTIDE SEQUENCE [LARGE SCALE GENOMIC DNA]</scope>
    <source>
        <strain evidence="8">ATCC 25963</strain>
    </source>
</reference>
<dbReference type="InterPro" id="IPR020456">
    <property type="entry name" value="Acylphosphatase"/>
</dbReference>
<evidence type="ECO:0000313" key="7">
    <source>
        <dbReference type="EMBL" id="SFF28525.1"/>
    </source>
</evidence>
<dbReference type="PROSITE" id="PS00151">
    <property type="entry name" value="ACYLPHOSPHATASE_2"/>
    <property type="match status" value="1"/>
</dbReference>
<comment type="similarity">
    <text evidence="1 5">Belongs to the acylphosphatase family.</text>
</comment>
<gene>
    <name evidence="7" type="ORF">SAMN02745121_07929</name>
</gene>
<evidence type="ECO:0000256" key="2">
    <source>
        <dbReference type="ARBA" id="ARBA00012150"/>
    </source>
</evidence>
<protein>
    <recommendedName>
        <fullName evidence="2 4">acylphosphatase</fullName>
        <ecNumber evidence="2 4">3.6.1.7</ecNumber>
    </recommendedName>
</protein>
<dbReference type="EMBL" id="FOMX01000042">
    <property type="protein sequence ID" value="SFF28525.1"/>
    <property type="molecule type" value="Genomic_DNA"/>
</dbReference>
<keyword evidence="4" id="KW-0378">Hydrolase</keyword>
<evidence type="ECO:0000256" key="3">
    <source>
        <dbReference type="ARBA" id="ARBA00047645"/>
    </source>
</evidence>
<dbReference type="PANTHER" id="PTHR47268">
    <property type="entry name" value="ACYLPHOSPHATASE"/>
    <property type="match status" value="1"/>
</dbReference>
<comment type="catalytic activity">
    <reaction evidence="3 4">
        <text>an acyl phosphate + H2O = a carboxylate + phosphate + H(+)</text>
        <dbReference type="Rhea" id="RHEA:14965"/>
        <dbReference type="ChEBI" id="CHEBI:15377"/>
        <dbReference type="ChEBI" id="CHEBI:15378"/>
        <dbReference type="ChEBI" id="CHEBI:29067"/>
        <dbReference type="ChEBI" id="CHEBI:43474"/>
        <dbReference type="ChEBI" id="CHEBI:59918"/>
        <dbReference type="EC" id="3.6.1.7"/>
    </reaction>
</comment>
<feature type="active site" evidence="4">
    <location>
        <position position="24"/>
    </location>
</feature>
<dbReference type="InterPro" id="IPR001792">
    <property type="entry name" value="Acylphosphatase-like_dom"/>
</dbReference>
<dbReference type="Gene3D" id="3.30.70.100">
    <property type="match status" value="1"/>
</dbReference>
<name>A0A1I2HE43_9BACT</name>
<organism evidence="7 8">
    <name type="scientific">Nannocystis exedens</name>
    <dbReference type="NCBI Taxonomy" id="54"/>
    <lineage>
        <taxon>Bacteria</taxon>
        <taxon>Pseudomonadati</taxon>
        <taxon>Myxococcota</taxon>
        <taxon>Polyangia</taxon>
        <taxon>Nannocystales</taxon>
        <taxon>Nannocystaceae</taxon>
        <taxon>Nannocystis</taxon>
    </lineage>
</organism>
<dbReference type="Proteomes" id="UP000199400">
    <property type="component" value="Unassembled WGS sequence"/>
</dbReference>
<dbReference type="STRING" id="54.SAMN02745121_07929"/>
<accession>A0A1I2HE43</accession>
<evidence type="ECO:0000313" key="8">
    <source>
        <dbReference type="Proteomes" id="UP000199400"/>
    </source>
</evidence>
<dbReference type="GO" id="GO:0003998">
    <property type="term" value="F:acylphosphatase activity"/>
    <property type="evidence" value="ECO:0007669"/>
    <property type="project" value="UniProtKB-EC"/>
</dbReference>
<dbReference type="RefSeq" id="WP_096328540.1">
    <property type="nucleotide sequence ID" value="NZ_FOMX01000042.1"/>
</dbReference>
<proteinExistence type="inferred from homology"/>